<dbReference type="AlphaFoldDB" id="A0AAV3Z5Y2"/>
<comment type="caution">
    <text evidence="1">The sequence shown here is derived from an EMBL/GenBank/DDBJ whole genome shotgun (WGS) entry which is preliminary data.</text>
</comment>
<sequence>MTRLKIVLDLPLDEELSKETGEYIISWVHSWPGGHVVRWVVHRMVRRVVRRPVRVRMGRATRVGCTIIWEHLGRGVARVTEGQHTRRVMRVRVRVVRQGRRNGRRRRARGRGVVLGHNGGGRVISSKLELRGSVPVLLDVLSSVQAPML</sequence>
<evidence type="ECO:0000313" key="2">
    <source>
        <dbReference type="Proteomes" id="UP000735302"/>
    </source>
</evidence>
<organism evidence="1 2">
    <name type="scientific">Plakobranchus ocellatus</name>
    <dbReference type="NCBI Taxonomy" id="259542"/>
    <lineage>
        <taxon>Eukaryota</taxon>
        <taxon>Metazoa</taxon>
        <taxon>Spiralia</taxon>
        <taxon>Lophotrochozoa</taxon>
        <taxon>Mollusca</taxon>
        <taxon>Gastropoda</taxon>
        <taxon>Heterobranchia</taxon>
        <taxon>Euthyneura</taxon>
        <taxon>Panpulmonata</taxon>
        <taxon>Sacoglossa</taxon>
        <taxon>Placobranchoidea</taxon>
        <taxon>Plakobranchidae</taxon>
        <taxon>Plakobranchus</taxon>
    </lineage>
</organism>
<reference evidence="1 2" key="1">
    <citation type="journal article" date="2021" name="Elife">
        <title>Chloroplast acquisition without the gene transfer in kleptoplastic sea slugs, Plakobranchus ocellatus.</title>
        <authorList>
            <person name="Maeda T."/>
            <person name="Takahashi S."/>
            <person name="Yoshida T."/>
            <person name="Shimamura S."/>
            <person name="Takaki Y."/>
            <person name="Nagai Y."/>
            <person name="Toyoda A."/>
            <person name="Suzuki Y."/>
            <person name="Arimoto A."/>
            <person name="Ishii H."/>
            <person name="Satoh N."/>
            <person name="Nishiyama T."/>
            <person name="Hasebe M."/>
            <person name="Maruyama T."/>
            <person name="Minagawa J."/>
            <person name="Obokata J."/>
            <person name="Shigenobu S."/>
        </authorList>
    </citation>
    <scope>NUCLEOTIDE SEQUENCE [LARGE SCALE GENOMIC DNA]</scope>
</reference>
<keyword evidence="2" id="KW-1185">Reference proteome</keyword>
<evidence type="ECO:0000313" key="1">
    <source>
        <dbReference type="EMBL" id="GFN90676.1"/>
    </source>
</evidence>
<protein>
    <submittedName>
        <fullName evidence="1">Uncharacterized protein</fullName>
    </submittedName>
</protein>
<proteinExistence type="predicted"/>
<gene>
    <name evidence="1" type="ORF">PoB_001718200</name>
</gene>
<accession>A0AAV3Z5Y2</accession>
<dbReference type="EMBL" id="BLXT01002056">
    <property type="protein sequence ID" value="GFN90676.1"/>
    <property type="molecule type" value="Genomic_DNA"/>
</dbReference>
<dbReference type="Proteomes" id="UP000735302">
    <property type="component" value="Unassembled WGS sequence"/>
</dbReference>
<name>A0AAV3Z5Y2_9GAST</name>